<dbReference type="Proteomes" id="UP000077202">
    <property type="component" value="Unassembled WGS sequence"/>
</dbReference>
<feature type="compositionally biased region" description="Basic and acidic residues" evidence="1">
    <location>
        <begin position="60"/>
        <end position="70"/>
    </location>
</feature>
<organism evidence="2 3">
    <name type="scientific">Marchantia polymorpha subsp. ruderalis</name>
    <dbReference type="NCBI Taxonomy" id="1480154"/>
    <lineage>
        <taxon>Eukaryota</taxon>
        <taxon>Viridiplantae</taxon>
        <taxon>Streptophyta</taxon>
        <taxon>Embryophyta</taxon>
        <taxon>Marchantiophyta</taxon>
        <taxon>Marchantiopsida</taxon>
        <taxon>Marchantiidae</taxon>
        <taxon>Marchantiales</taxon>
        <taxon>Marchantiaceae</taxon>
        <taxon>Marchantia</taxon>
    </lineage>
</organism>
<feature type="region of interest" description="Disordered" evidence="1">
    <location>
        <begin position="1"/>
        <end position="82"/>
    </location>
</feature>
<proteinExistence type="predicted"/>
<accession>A0A176VQ86</accession>
<dbReference type="AlphaFoldDB" id="A0A176VQ86"/>
<evidence type="ECO:0000256" key="1">
    <source>
        <dbReference type="SAM" id="MobiDB-lite"/>
    </source>
</evidence>
<name>A0A176VQ86_MARPO</name>
<evidence type="ECO:0000313" key="2">
    <source>
        <dbReference type="EMBL" id="OAE22461.1"/>
    </source>
</evidence>
<protein>
    <submittedName>
        <fullName evidence="2">Uncharacterized protein</fullName>
    </submittedName>
</protein>
<dbReference type="EMBL" id="LVLJ01003179">
    <property type="protein sequence ID" value="OAE22461.1"/>
    <property type="molecule type" value="Genomic_DNA"/>
</dbReference>
<sequence length="82" mass="8537">MEGKPRGRSSATSAAVEDEFGATTHIPSISGRSLRVPTPRQQVGRQTGDRLANGLQAKAARADSTAEAKAGRARLGPPIRDA</sequence>
<gene>
    <name evidence="2" type="ORF">AXG93_3348s1190</name>
</gene>
<keyword evidence="3" id="KW-1185">Reference proteome</keyword>
<evidence type="ECO:0000313" key="3">
    <source>
        <dbReference type="Proteomes" id="UP000077202"/>
    </source>
</evidence>
<reference evidence="2" key="1">
    <citation type="submission" date="2016-03" db="EMBL/GenBank/DDBJ databases">
        <title>Mechanisms controlling the formation of the plant cell surface in tip-growing cells are functionally conserved among land plants.</title>
        <authorList>
            <person name="Honkanen S."/>
            <person name="Jones V.A."/>
            <person name="Morieri G."/>
            <person name="Champion C."/>
            <person name="Hetherington A.J."/>
            <person name="Kelly S."/>
            <person name="Saint-Marcoux D."/>
            <person name="Proust H."/>
            <person name="Prescott H."/>
            <person name="Dolan L."/>
        </authorList>
    </citation>
    <scope>NUCLEOTIDE SEQUENCE [LARGE SCALE GENOMIC DNA]</scope>
    <source>
        <tissue evidence="2">Whole gametophyte</tissue>
    </source>
</reference>
<comment type="caution">
    <text evidence="2">The sequence shown here is derived from an EMBL/GenBank/DDBJ whole genome shotgun (WGS) entry which is preliminary data.</text>
</comment>